<dbReference type="CDD" id="cd00118">
    <property type="entry name" value="LysM"/>
    <property type="match status" value="1"/>
</dbReference>
<dbReference type="Gene3D" id="3.10.350.10">
    <property type="entry name" value="LysM domain"/>
    <property type="match status" value="1"/>
</dbReference>
<dbReference type="Pfam" id="PF01476">
    <property type="entry name" value="LysM"/>
    <property type="match status" value="1"/>
</dbReference>
<dbReference type="RefSeq" id="WP_203001405.1">
    <property type="nucleotide sequence ID" value="NZ_JAEMEF010000015.1"/>
</dbReference>
<feature type="domain" description="LysM" evidence="1">
    <location>
        <begin position="68"/>
        <end position="113"/>
    </location>
</feature>
<sequence>MLVNADIIENIAALFESKTAAEKDATAVKRGIKSAISKSRIQTARVKAIQEKWDKKFAKPTSCIKQTYNYTIKNGDQLEIIAKKANTTISTIKRLNPMITDEETIFTGTIIKLPNPIK</sequence>
<accession>A0ABS1WP56</accession>
<dbReference type="Proteomes" id="UP000605013">
    <property type="component" value="Unassembled WGS sequence"/>
</dbReference>
<evidence type="ECO:0000313" key="3">
    <source>
        <dbReference type="Proteomes" id="UP000605013"/>
    </source>
</evidence>
<evidence type="ECO:0000313" key="2">
    <source>
        <dbReference type="EMBL" id="MBL7560897.1"/>
    </source>
</evidence>
<dbReference type="SMART" id="SM00257">
    <property type="entry name" value="LysM"/>
    <property type="match status" value="1"/>
</dbReference>
<dbReference type="InterPro" id="IPR018392">
    <property type="entry name" value="LysM"/>
</dbReference>
<protein>
    <submittedName>
        <fullName evidence="2">LysM peptidoglycan-binding domain-containing protein</fullName>
    </submittedName>
</protein>
<reference evidence="2 3" key="1">
    <citation type="submission" date="2020-12" db="EMBL/GenBank/DDBJ databases">
        <title>Olleya sediminilitoris sp. nov., isolated from a tidal flat.</title>
        <authorList>
            <person name="Park S."/>
            <person name="Yoon J.-H."/>
        </authorList>
    </citation>
    <scope>NUCLEOTIDE SEQUENCE [LARGE SCALE GENOMIC DNA]</scope>
    <source>
        <strain evidence="2 3">YSTF-M6</strain>
    </source>
</reference>
<dbReference type="EMBL" id="JAEMEF010000015">
    <property type="protein sequence ID" value="MBL7560897.1"/>
    <property type="molecule type" value="Genomic_DNA"/>
</dbReference>
<name>A0ABS1WP56_9FLAO</name>
<comment type="caution">
    <text evidence="2">The sequence shown here is derived from an EMBL/GenBank/DDBJ whole genome shotgun (WGS) entry which is preliminary data.</text>
</comment>
<dbReference type="InterPro" id="IPR036779">
    <property type="entry name" value="LysM_dom_sf"/>
</dbReference>
<dbReference type="PROSITE" id="PS51782">
    <property type="entry name" value="LYSM"/>
    <property type="match status" value="1"/>
</dbReference>
<organism evidence="2 3">
    <name type="scientific">Olleya sediminilitoris</name>
    <dbReference type="NCBI Taxonomy" id="2795739"/>
    <lineage>
        <taxon>Bacteria</taxon>
        <taxon>Pseudomonadati</taxon>
        <taxon>Bacteroidota</taxon>
        <taxon>Flavobacteriia</taxon>
        <taxon>Flavobacteriales</taxon>
        <taxon>Flavobacteriaceae</taxon>
    </lineage>
</organism>
<gene>
    <name evidence="2" type="ORF">JAO71_13905</name>
</gene>
<evidence type="ECO:0000259" key="1">
    <source>
        <dbReference type="PROSITE" id="PS51782"/>
    </source>
</evidence>
<dbReference type="SUPFAM" id="SSF54106">
    <property type="entry name" value="LysM domain"/>
    <property type="match status" value="1"/>
</dbReference>
<keyword evidence="3" id="KW-1185">Reference proteome</keyword>
<proteinExistence type="predicted"/>